<dbReference type="Pfam" id="PF09339">
    <property type="entry name" value="HTH_IclR"/>
    <property type="match status" value="1"/>
</dbReference>
<sequence>MIRSLIKAANVLEALKESEHELTIAEISEIVDIPPSTAHRILSTLIEVGYAEKDDRTHLYSLGAGLIPLGIKASSYIDPQSISKDVLKNLSDKTSEDSFLIIKSGDKGLVISKAEGNHSLKIVENFGLEIDLHKGAIRKAILAFQSDDYIDYYLSKNLEDYLEGDVDKEKLKEDLREIRQNRFSISDSEYITEAIGMGAPVFNFKNELVGAVGIVVPKDRVDRYSESKYVQAVKNCGVEFSKSLGYSKY</sequence>
<dbReference type="PROSITE" id="PS51078">
    <property type="entry name" value="ICLR_ED"/>
    <property type="match status" value="1"/>
</dbReference>
<dbReference type="EMBL" id="JBEPMA010000003">
    <property type="protein sequence ID" value="MET3617217.1"/>
    <property type="molecule type" value="Genomic_DNA"/>
</dbReference>
<name>A0ABV2J8W3_9FIRM</name>
<organism evidence="6 7">
    <name type="scientific">Peptoniphilus olsenii</name>
    <dbReference type="NCBI Taxonomy" id="411570"/>
    <lineage>
        <taxon>Bacteria</taxon>
        <taxon>Bacillati</taxon>
        <taxon>Bacillota</taxon>
        <taxon>Tissierellia</taxon>
        <taxon>Tissierellales</taxon>
        <taxon>Peptoniphilaceae</taxon>
        <taxon>Peptoniphilus</taxon>
    </lineage>
</organism>
<dbReference type="InterPro" id="IPR014757">
    <property type="entry name" value="Tscrpt_reg_IclR_C"/>
</dbReference>
<dbReference type="RefSeq" id="WP_354367444.1">
    <property type="nucleotide sequence ID" value="NZ_JBEPMA010000003.1"/>
</dbReference>
<keyword evidence="3" id="KW-0804">Transcription</keyword>
<dbReference type="Gene3D" id="3.30.450.40">
    <property type="match status" value="1"/>
</dbReference>
<comment type="caution">
    <text evidence="6">The sequence shown here is derived from an EMBL/GenBank/DDBJ whole genome shotgun (WGS) entry which is preliminary data.</text>
</comment>
<evidence type="ECO:0000256" key="1">
    <source>
        <dbReference type="ARBA" id="ARBA00023015"/>
    </source>
</evidence>
<keyword evidence="2 6" id="KW-0238">DNA-binding</keyword>
<dbReference type="PROSITE" id="PS51077">
    <property type="entry name" value="HTH_ICLR"/>
    <property type="match status" value="1"/>
</dbReference>
<evidence type="ECO:0000259" key="5">
    <source>
        <dbReference type="PROSITE" id="PS51078"/>
    </source>
</evidence>
<proteinExistence type="predicted"/>
<dbReference type="SUPFAM" id="SSF55781">
    <property type="entry name" value="GAF domain-like"/>
    <property type="match status" value="1"/>
</dbReference>
<dbReference type="InterPro" id="IPR036388">
    <property type="entry name" value="WH-like_DNA-bd_sf"/>
</dbReference>
<keyword evidence="1" id="KW-0805">Transcription regulation</keyword>
<evidence type="ECO:0000313" key="7">
    <source>
        <dbReference type="Proteomes" id="UP001549162"/>
    </source>
</evidence>
<feature type="domain" description="IclR-ED" evidence="5">
    <location>
        <begin position="65"/>
        <end position="246"/>
    </location>
</feature>
<dbReference type="PANTHER" id="PTHR30136:SF24">
    <property type="entry name" value="HTH-TYPE TRANSCRIPTIONAL REPRESSOR ALLR"/>
    <property type="match status" value="1"/>
</dbReference>
<dbReference type="InterPro" id="IPR029016">
    <property type="entry name" value="GAF-like_dom_sf"/>
</dbReference>
<feature type="domain" description="HTH iclR-type" evidence="4">
    <location>
        <begin position="2"/>
        <end position="64"/>
    </location>
</feature>
<dbReference type="GO" id="GO:0003677">
    <property type="term" value="F:DNA binding"/>
    <property type="evidence" value="ECO:0007669"/>
    <property type="project" value="UniProtKB-KW"/>
</dbReference>
<dbReference type="InterPro" id="IPR005471">
    <property type="entry name" value="Tscrpt_reg_IclR_N"/>
</dbReference>
<dbReference type="SMART" id="SM00346">
    <property type="entry name" value="HTH_ICLR"/>
    <property type="match status" value="1"/>
</dbReference>
<dbReference type="SUPFAM" id="SSF46785">
    <property type="entry name" value="Winged helix' DNA-binding domain"/>
    <property type="match status" value="1"/>
</dbReference>
<dbReference type="InterPro" id="IPR036390">
    <property type="entry name" value="WH_DNA-bd_sf"/>
</dbReference>
<accession>A0ABV2J8W3</accession>
<dbReference type="CDD" id="cd00090">
    <property type="entry name" value="HTH_ARSR"/>
    <property type="match status" value="1"/>
</dbReference>
<dbReference type="Pfam" id="PF01614">
    <property type="entry name" value="IclR_C"/>
    <property type="match status" value="1"/>
</dbReference>
<dbReference type="PANTHER" id="PTHR30136">
    <property type="entry name" value="HELIX-TURN-HELIX TRANSCRIPTIONAL REGULATOR, ICLR FAMILY"/>
    <property type="match status" value="1"/>
</dbReference>
<keyword evidence="7" id="KW-1185">Reference proteome</keyword>
<protein>
    <submittedName>
        <fullName evidence="6">DNA-binding IclR family transcriptional regulator</fullName>
    </submittedName>
</protein>
<dbReference type="Proteomes" id="UP001549162">
    <property type="component" value="Unassembled WGS sequence"/>
</dbReference>
<evidence type="ECO:0000313" key="6">
    <source>
        <dbReference type="EMBL" id="MET3617217.1"/>
    </source>
</evidence>
<reference evidence="6 7" key="1">
    <citation type="submission" date="2024-06" db="EMBL/GenBank/DDBJ databases">
        <title>Genomic Encyclopedia of Type Strains, Phase IV (KMG-IV): sequencing the most valuable type-strain genomes for metagenomic binning, comparative biology and taxonomic classification.</title>
        <authorList>
            <person name="Goeker M."/>
        </authorList>
    </citation>
    <scope>NUCLEOTIDE SEQUENCE [LARGE SCALE GENOMIC DNA]</scope>
    <source>
        <strain evidence="6 7">DSM 21460</strain>
    </source>
</reference>
<evidence type="ECO:0000259" key="4">
    <source>
        <dbReference type="PROSITE" id="PS51077"/>
    </source>
</evidence>
<dbReference type="InterPro" id="IPR011991">
    <property type="entry name" value="ArsR-like_HTH"/>
</dbReference>
<evidence type="ECO:0000256" key="3">
    <source>
        <dbReference type="ARBA" id="ARBA00023163"/>
    </source>
</evidence>
<gene>
    <name evidence="6" type="ORF">ABID14_000845</name>
</gene>
<dbReference type="Gene3D" id="1.10.10.10">
    <property type="entry name" value="Winged helix-like DNA-binding domain superfamily/Winged helix DNA-binding domain"/>
    <property type="match status" value="1"/>
</dbReference>
<dbReference type="InterPro" id="IPR050707">
    <property type="entry name" value="HTH_MetabolicPath_Reg"/>
</dbReference>
<evidence type="ECO:0000256" key="2">
    <source>
        <dbReference type="ARBA" id="ARBA00023125"/>
    </source>
</evidence>